<evidence type="ECO:0000259" key="3">
    <source>
        <dbReference type="Pfam" id="PF05433"/>
    </source>
</evidence>
<reference evidence="4" key="1">
    <citation type="journal article" date="2014" name="Int. J. Syst. Evol. Microbiol.">
        <title>Complete genome sequence of Corynebacterium casei LMG S-19264T (=DSM 44701T), isolated from a smear-ripened cheese.</title>
        <authorList>
            <consortium name="US DOE Joint Genome Institute (JGI-PGF)"/>
            <person name="Walter F."/>
            <person name="Albersmeier A."/>
            <person name="Kalinowski J."/>
            <person name="Ruckert C."/>
        </authorList>
    </citation>
    <scope>NUCLEOTIDE SEQUENCE</scope>
    <source>
        <strain evidence="4">CGMCC 1.12181</strain>
    </source>
</reference>
<proteinExistence type="predicted"/>
<evidence type="ECO:0000313" key="4">
    <source>
        <dbReference type="EMBL" id="GGF85462.1"/>
    </source>
</evidence>
<dbReference type="PANTHER" id="PTHR35603:SF2">
    <property type="entry name" value="OUTER MEMBRANE LIPOPROTEIN"/>
    <property type="match status" value="1"/>
</dbReference>
<dbReference type="RefSeq" id="WP_188363900.1">
    <property type="nucleotide sequence ID" value="NZ_BAABJF010000011.1"/>
</dbReference>
<keyword evidence="5" id="KW-1185">Reference proteome</keyword>
<dbReference type="Proteomes" id="UP000605253">
    <property type="component" value="Unassembled WGS sequence"/>
</dbReference>
<comment type="caution">
    <text evidence="4">The sequence shown here is derived from an EMBL/GenBank/DDBJ whole genome shotgun (WGS) entry which is preliminary data.</text>
</comment>
<feature type="domain" description="Glycine zipper 2TM" evidence="3">
    <location>
        <begin position="62"/>
        <end position="101"/>
    </location>
</feature>
<organism evidence="4 5">
    <name type="scientific">Marinicella pacifica</name>
    <dbReference type="NCBI Taxonomy" id="1171543"/>
    <lineage>
        <taxon>Bacteria</taxon>
        <taxon>Pseudomonadati</taxon>
        <taxon>Pseudomonadota</taxon>
        <taxon>Gammaproteobacteria</taxon>
        <taxon>Lysobacterales</taxon>
        <taxon>Marinicellaceae</taxon>
        <taxon>Marinicella</taxon>
    </lineage>
</organism>
<keyword evidence="2" id="KW-0472">Membrane</keyword>
<protein>
    <submittedName>
        <fullName evidence="4">Membrane protein</fullName>
    </submittedName>
</protein>
<dbReference type="InterPro" id="IPR051407">
    <property type="entry name" value="Bact_OM_lipoprot/Surf_antigen"/>
</dbReference>
<comment type="subcellular location">
    <subcellularLocation>
        <location evidence="1">Membrane</location>
    </subcellularLocation>
</comment>
<sequence length="160" mass="17907">MKYYILIIGLVFSGLSLARDYNNNVAYGKVIDVQPVYERVSVTERQRVCERTHYREQRANTGGAILGGIIGGVLGNQIGSGSGRDAATAVGVIAGATVGANHPSHRKHRPRCYTDVRYRDRRELAGYDVTYEYKGQWYDTFMTRHPGDRVRLAVDVQVIE</sequence>
<evidence type="ECO:0000256" key="1">
    <source>
        <dbReference type="ARBA" id="ARBA00004370"/>
    </source>
</evidence>
<evidence type="ECO:0000313" key="5">
    <source>
        <dbReference type="Proteomes" id="UP000605253"/>
    </source>
</evidence>
<dbReference type="EMBL" id="BMEO01000001">
    <property type="protein sequence ID" value="GGF85462.1"/>
    <property type="molecule type" value="Genomic_DNA"/>
</dbReference>
<accession>A0A917FKB5</accession>
<evidence type="ECO:0000256" key="2">
    <source>
        <dbReference type="ARBA" id="ARBA00023136"/>
    </source>
</evidence>
<dbReference type="Pfam" id="PF05433">
    <property type="entry name" value="Rick_17kDa_Anti"/>
    <property type="match status" value="1"/>
</dbReference>
<dbReference type="GO" id="GO:0019867">
    <property type="term" value="C:outer membrane"/>
    <property type="evidence" value="ECO:0007669"/>
    <property type="project" value="InterPro"/>
</dbReference>
<name>A0A917FKB5_9GAMM</name>
<dbReference type="PANTHER" id="PTHR35603">
    <property type="match status" value="1"/>
</dbReference>
<dbReference type="AlphaFoldDB" id="A0A917FKB5"/>
<dbReference type="InterPro" id="IPR008816">
    <property type="entry name" value="Gly_zipper_2TM_dom"/>
</dbReference>
<reference evidence="4" key="2">
    <citation type="submission" date="2020-09" db="EMBL/GenBank/DDBJ databases">
        <authorList>
            <person name="Sun Q."/>
            <person name="Zhou Y."/>
        </authorList>
    </citation>
    <scope>NUCLEOTIDE SEQUENCE</scope>
    <source>
        <strain evidence="4">CGMCC 1.12181</strain>
    </source>
</reference>
<gene>
    <name evidence="4" type="ORF">GCM10011365_03080</name>
</gene>